<dbReference type="GO" id="GO:0005524">
    <property type="term" value="F:ATP binding"/>
    <property type="evidence" value="ECO:0007669"/>
    <property type="project" value="UniProtKB-KW"/>
</dbReference>
<dbReference type="PANTHER" id="PTHR30153:SF2">
    <property type="entry name" value="REPLICATIVE DNA HELICASE"/>
    <property type="match status" value="1"/>
</dbReference>
<dbReference type="Pfam" id="PF00772">
    <property type="entry name" value="DnaB"/>
    <property type="match status" value="1"/>
</dbReference>
<dbReference type="Gene3D" id="1.10.860.10">
    <property type="entry name" value="DNAb Helicase, Chain A"/>
    <property type="match status" value="1"/>
</dbReference>
<name>A0A1Y3PHN6_9BACI</name>
<protein>
    <recommendedName>
        <fullName evidence="9">DNA 5'-3' helicase</fullName>
        <ecNumber evidence="9">5.6.2.3</ecNumber>
    </recommendedName>
</protein>
<keyword evidence="4" id="KW-0378">Hydrolase</keyword>
<evidence type="ECO:0000256" key="5">
    <source>
        <dbReference type="ARBA" id="ARBA00022806"/>
    </source>
</evidence>
<dbReference type="InterPro" id="IPR007693">
    <property type="entry name" value="DNA_helicase_DnaB-like_N"/>
</dbReference>
<keyword evidence="7" id="KW-0238">DNA-binding</keyword>
<dbReference type="SUPFAM" id="SSF52540">
    <property type="entry name" value="P-loop containing nucleoside triphosphate hydrolases"/>
    <property type="match status" value="1"/>
</dbReference>
<evidence type="ECO:0000259" key="11">
    <source>
        <dbReference type="PROSITE" id="PS51199"/>
    </source>
</evidence>
<comment type="similarity">
    <text evidence="1">Belongs to the helicase family. DnaB subfamily.</text>
</comment>
<dbReference type="PANTHER" id="PTHR30153">
    <property type="entry name" value="REPLICATIVE DNA HELICASE DNAB"/>
    <property type="match status" value="1"/>
</dbReference>
<keyword evidence="2" id="KW-0235">DNA replication</keyword>
<evidence type="ECO:0000256" key="9">
    <source>
        <dbReference type="ARBA" id="ARBA00044969"/>
    </source>
</evidence>
<sequence length="432" mass="49419">MLSIGPIEATVDITAEQSVLGAVFLEPEILDELTFLESRDFYSPRHQKIFEVMRYLHERGMAVDVVTVAEEYLKFGRMDDMGGVTYLTELVQACPTAANAVHHARIVRSKAIRRRGVETAQKIAELAHEDFESDEDYFSAVEALVSDMRPQEVGKMRSFRETREQYFRHLTKKAEFIPTGFKQFDDWAHGLWRGWLFVSAGRPSVGKTALVLQRLLGIARQNAGVVLLYSQEMDENQIKDRMIACASGVNYSRIKNKNLTDNELAMIRHYYDEFEALPIFIQDSSGVSIDEIRATARLFKRRYGKIACIAVDYLQIMSIPQKRGETRAQAIGRVTSAAKQIARDMDCCFMMLSQMTRESEQKKKPQLSDLRESGAIEQDADVVEFLWHDPNDSDPNGKVIQQTIAKGRDIGVNEFRLLFQGWLQRFKELPLR</sequence>
<evidence type="ECO:0000256" key="6">
    <source>
        <dbReference type="ARBA" id="ARBA00022840"/>
    </source>
</evidence>
<evidence type="ECO:0000256" key="8">
    <source>
        <dbReference type="ARBA" id="ARBA00023235"/>
    </source>
</evidence>
<keyword evidence="3" id="KW-0547">Nucleotide-binding</keyword>
<dbReference type="InterPro" id="IPR007694">
    <property type="entry name" value="DNA_helicase_DnaB-like_C"/>
</dbReference>
<gene>
    <name evidence="12" type="ORF">BAA01_09355</name>
</gene>
<comment type="caution">
    <text evidence="12">The sequence shown here is derived from an EMBL/GenBank/DDBJ whole genome shotgun (WGS) entry which is preliminary data.</text>
</comment>
<dbReference type="EC" id="5.6.2.3" evidence="9"/>
<dbReference type="EMBL" id="LZRT01000098">
    <property type="protein sequence ID" value="OUM85667.1"/>
    <property type="molecule type" value="Genomic_DNA"/>
</dbReference>
<evidence type="ECO:0000313" key="13">
    <source>
        <dbReference type="Proteomes" id="UP000196475"/>
    </source>
</evidence>
<dbReference type="InterPro" id="IPR016136">
    <property type="entry name" value="DNA_helicase_N/primase_C"/>
</dbReference>
<dbReference type="Proteomes" id="UP000196475">
    <property type="component" value="Unassembled WGS sequence"/>
</dbReference>
<reference evidence="13" key="1">
    <citation type="submission" date="2016-06" db="EMBL/GenBank/DDBJ databases">
        <authorList>
            <person name="Nascimento L."/>
            <person name="Pereira R.V."/>
            <person name="Martins L.F."/>
            <person name="Quaggio R.B."/>
            <person name="Silva A.M."/>
            <person name="Setubal J.C."/>
        </authorList>
    </citation>
    <scope>NUCLEOTIDE SEQUENCE [LARGE SCALE GENOMIC DNA]</scope>
</reference>
<dbReference type="GO" id="GO:0003677">
    <property type="term" value="F:DNA binding"/>
    <property type="evidence" value="ECO:0007669"/>
    <property type="project" value="UniProtKB-KW"/>
</dbReference>
<evidence type="ECO:0000313" key="12">
    <source>
        <dbReference type="EMBL" id="OUM85667.1"/>
    </source>
</evidence>
<evidence type="ECO:0000256" key="3">
    <source>
        <dbReference type="ARBA" id="ARBA00022741"/>
    </source>
</evidence>
<evidence type="ECO:0000256" key="10">
    <source>
        <dbReference type="ARBA" id="ARBA00048954"/>
    </source>
</evidence>
<dbReference type="Gene3D" id="3.40.50.300">
    <property type="entry name" value="P-loop containing nucleotide triphosphate hydrolases"/>
    <property type="match status" value="1"/>
</dbReference>
<dbReference type="InterPro" id="IPR036185">
    <property type="entry name" value="DNA_heli_DnaB-like_N_sf"/>
</dbReference>
<evidence type="ECO:0000256" key="1">
    <source>
        <dbReference type="ARBA" id="ARBA00008428"/>
    </source>
</evidence>
<dbReference type="GO" id="GO:0006260">
    <property type="term" value="P:DNA replication"/>
    <property type="evidence" value="ECO:0007669"/>
    <property type="project" value="UniProtKB-KW"/>
</dbReference>
<organism evidence="12 13">
    <name type="scientific">Bacillus thermozeamaize</name>
    <dbReference type="NCBI Taxonomy" id="230954"/>
    <lineage>
        <taxon>Bacteria</taxon>
        <taxon>Bacillati</taxon>
        <taxon>Bacillota</taxon>
        <taxon>Bacilli</taxon>
        <taxon>Bacillales</taxon>
        <taxon>Bacillaceae</taxon>
        <taxon>Bacillus</taxon>
    </lineage>
</organism>
<keyword evidence="6" id="KW-0067">ATP-binding</keyword>
<proteinExistence type="inferred from homology"/>
<dbReference type="GO" id="GO:0005829">
    <property type="term" value="C:cytosol"/>
    <property type="evidence" value="ECO:0007669"/>
    <property type="project" value="TreeGrafter"/>
</dbReference>
<evidence type="ECO:0000256" key="2">
    <source>
        <dbReference type="ARBA" id="ARBA00022705"/>
    </source>
</evidence>
<evidence type="ECO:0000256" key="7">
    <source>
        <dbReference type="ARBA" id="ARBA00023125"/>
    </source>
</evidence>
<dbReference type="Pfam" id="PF03796">
    <property type="entry name" value="DnaB_C"/>
    <property type="match status" value="1"/>
</dbReference>
<feature type="domain" description="SF4 helicase" evidence="11">
    <location>
        <begin position="170"/>
        <end position="432"/>
    </location>
</feature>
<keyword evidence="8" id="KW-0413">Isomerase</keyword>
<comment type="catalytic activity">
    <reaction evidence="10">
        <text>ATP + H2O = ADP + phosphate + H(+)</text>
        <dbReference type="Rhea" id="RHEA:13065"/>
        <dbReference type="ChEBI" id="CHEBI:15377"/>
        <dbReference type="ChEBI" id="CHEBI:15378"/>
        <dbReference type="ChEBI" id="CHEBI:30616"/>
        <dbReference type="ChEBI" id="CHEBI:43474"/>
        <dbReference type="ChEBI" id="CHEBI:456216"/>
        <dbReference type="EC" id="5.6.2.3"/>
    </reaction>
</comment>
<dbReference type="AlphaFoldDB" id="A0A1Y3PHN6"/>
<dbReference type="GO" id="GO:0016787">
    <property type="term" value="F:hydrolase activity"/>
    <property type="evidence" value="ECO:0007669"/>
    <property type="project" value="UniProtKB-KW"/>
</dbReference>
<dbReference type="SUPFAM" id="SSF48024">
    <property type="entry name" value="N-terminal domain of DnaB helicase"/>
    <property type="match status" value="1"/>
</dbReference>
<keyword evidence="5 12" id="KW-0347">Helicase</keyword>
<evidence type="ECO:0000256" key="4">
    <source>
        <dbReference type="ARBA" id="ARBA00022801"/>
    </source>
</evidence>
<dbReference type="InterPro" id="IPR027417">
    <property type="entry name" value="P-loop_NTPase"/>
</dbReference>
<dbReference type="GO" id="GO:0043139">
    <property type="term" value="F:5'-3' DNA helicase activity"/>
    <property type="evidence" value="ECO:0007669"/>
    <property type="project" value="UniProtKB-EC"/>
</dbReference>
<accession>A0A1Y3PHN6</accession>
<dbReference type="PROSITE" id="PS51199">
    <property type="entry name" value="SF4_HELICASE"/>
    <property type="match status" value="1"/>
</dbReference>